<keyword evidence="3" id="KW-1185">Reference proteome</keyword>
<dbReference type="STRING" id="436010.A0A167WMC7"/>
<dbReference type="EMBL" id="KV417796">
    <property type="protein sequence ID" value="KZP06266.1"/>
    <property type="molecule type" value="Genomic_DNA"/>
</dbReference>
<protein>
    <recommendedName>
        <fullName evidence="1">DDE-1 domain-containing protein</fullName>
    </recommendedName>
</protein>
<reference evidence="2 3" key="1">
    <citation type="journal article" date="2016" name="Mol. Biol. Evol.">
        <title>Comparative Genomics of Early-Diverging Mushroom-Forming Fungi Provides Insights into the Origins of Lignocellulose Decay Capabilities.</title>
        <authorList>
            <person name="Nagy L.G."/>
            <person name="Riley R."/>
            <person name="Tritt A."/>
            <person name="Adam C."/>
            <person name="Daum C."/>
            <person name="Floudas D."/>
            <person name="Sun H."/>
            <person name="Yadav J.S."/>
            <person name="Pangilinan J."/>
            <person name="Larsson K.H."/>
            <person name="Matsuura K."/>
            <person name="Barry K."/>
            <person name="Labutti K."/>
            <person name="Kuo R."/>
            <person name="Ohm R.A."/>
            <person name="Bhattacharya S.S."/>
            <person name="Shirouzu T."/>
            <person name="Yoshinaga Y."/>
            <person name="Martin F.M."/>
            <person name="Grigoriev I.V."/>
            <person name="Hibbett D.S."/>
        </authorList>
    </citation>
    <scope>NUCLEOTIDE SEQUENCE [LARGE SCALE GENOMIC DNA]</scope>
    <source>
        <strain evidence="2 3">CBS 109695</strain>
    </source>
</reference>
<dbReference type="OrthoDB" id="3341102at2759"/>
<sequence>MRDWLHQTLHWSERKATRAAHKLPKDWECQTEKSFFRMAHDIKEHDIPAELQVNTDQSQGVFAQGCNFTWAQTGSKQVPVIGAEEKRAMTIVASVSASGVLLPWQAIYEGKTARSLPKKSAKNYKDAEAVGIQFEWSGNGSYWSTHKTMHELVDKIIAPYFDGQKEKLGLPLAQKSIWQIDVWSVHRSQEFRTWMKEHHPNIIVHFVPAGCTGVFQPCDVGIQRIMKHSLKRSCHRDIVDEVLGQLNAEKEVVIDKTIGVLRDRTPTWLLEAYTTLKLSRRSVDYYPSQLNNYSQICRLSKCAPPVHSISRIPA</sequence>
<dbReference type="InterPro" id="IPR004875">
    <property type="entry name" value="DDE_SF_endonuclease_dom"/>
</dbReference>
<feature type="domain" description="DDE-1" evidence="1">
    <location>
        <begin position="87"/>
        <end position="254"/>
    </location>
</feature>
<dbReference type="Proteomes" id="UP000076532">
    <property type="component" value="Unassembled WGS sequence"/>
</dbReference>
<dbReference type="AlphaFoldDB" id="A0A167WMC7"/>
<name>A0A167WMC7_9AGAM</name>
<evidence type="ECO:0000313" key="2">
    <source>
        <dbReference type="EMBL" id="KZP06266.1"/>
    </source>
</evidence>
<gene>
    <name evidence="2" type="ORF">FIBSPDRAFT_764701</name>
</gene>
<organism evidence="2 3">
    <name type="scientific">Athelia psychrophila</name>
    <dbReference type="NCBI Taxonomy" id="1759441"/>
    <lineage>
        <taxon>Eukaryota</taxon>
        <taxon>Fungi</taxon>
        <taxon>Dikarya</taxon>
        <taxon>Basidiomycota</taxon>
        <taxon>Agaricomycotina</taxon>
        <taxon>Agaricomycetes</taxon>
        <taxon>Agaricomycetidae</taxon>
        <taxon>Atheliales</taxon>
        <taxon>Atheliaceae</taxon>
        <taxon>Athelia</taxon>
    </lineage>
</organism>
<dbReference type="Pfam" id="PF03184">
    <property type="entry name" value="DDE_1"/>
    <property type="match status" value="1"/>
</dbReference>
<proteinExistence type="predicted"/>
<evidence type="ECO:0000313" key="3">
    <source>
        <dbReference type="Proteomes" id="UP000076532"/>
    </source>
</evidence>
<evidence type="ECO:0000259" key="1">
    <source>
        <dbReference type="Pfam" id="PF03184"/>
    </source>
</evidence>
<accession>A0A167WMC7</accession>
<dbReference type="GO" id="GO:0003676">
    <property type="term" value="F:nucleic acid binding"/>
    <property type="evidence" value="ECO:0007669"/>
    <property type="project" value="InterPro"/>
</dbReference>